<dbReference type="InterPro" id="IPR036097">
    <property type="entry name" value="HisK_dim/P_sf"/>
</dbReference>
<keyword evidence="6" id="KW-0418">Kinase</keyword>
<keyword evidence="3 9" id="KW-0597">Phosphoprotein</keyword>
<dbReference type="Pfam" id="PF02518">
    <property type="entry name" value="HATPase_c"/>
    <property type="match status" value="1"/>
</dbReference>
<dbReference type="EMBL" id="CP135076">
    <property type="protein sequence ID" value="WNO54928.1"/>
    <property type="molecule type" value="Genomic_DNA"/>
</dbReference>
<dbReference type="PANTHER" id="PTHR43065">
    <property type="entry name" value="SENSOR HISTIDINE KINASE"/>
    <property type="match status" value="1"/>
</dbReference>
<dbReference type="RefSeq" id="WP_313917952.1">
    <property type="nucleotide sequence ID" value="NZ_CP135076.1"/>
</dbReference>
<dbReference type="GO" id="GO:0005524">
    <property type="term" value="F:ATP binding"/>
    <property type="evidence" value="ECO:0007669"/>
    <property type="project" value="UniProtKB-KW"/>
</dbReference>
<feature type="transmembrane region" description="Helical" evidence="12">
    <location>
        <begin position="22"/>
        <end position="42"/>
    </location>
</feature>
<feature type="modified residue" description="4-aspartylphosphate" evidence="9">
    <location>
        <position position="581"/>
    </location>
</feature>
<dbReference type="Gene3D" id="3.40.50.2300">
    <property type="match status" value="1"/>
</dbReference>
<evidence type="ECO:0000313" key="15">
    <source>
        <dbReference type="EMBL" id="WNO54928.1"/>
    </source>
</evidence>
<keyword evidence="8" id="KW-0902">Two-component regulatory system</keyword>
<evidence type="ECO:0000313" key="16">
    <source>
        <dbReference type="Proteomes" id="UP001302249"/>
    </source>
</evidence>
<keyword evidence="4" id="KW-0808">Transferase</keyword>
<dbReference type="CDD" id="cd00082">
    <property type="entry name" value="HisKA"/>
    <property type="match status" value="1"/>
</dbReference>
<dbReference type="Pfam" id="PF05227">
    <property type="entry name" value="CHASE3"/>
    <property type="match status" value="1"/>
</dbReference>
<keyword evidence="12" id="KW-0472">Membrane</keyword>
<dbReference type="PROSITE" id="PS50110">
    <property type="entry name" value="RESPONSE_REGULATORY"/>
    <property type="match status" value="1"/>
</dbReference>
<dbReference type="SMART" id="SM00388">
    <property type="entry name" value="HisKA"/>
    <property type="match status" value="1"/>
</dbReference>
<feature type="domain" description="Histidine kinase" evidence="13">
    <location>
        <begin position="286"/>
        <end position="507"/>
    </location>
</feature>
<dbReference type="InterPro" id="IPR003661">
    <property type="entry name" value="HisK_dim/P_dom"/>
</dbReference>
<gene>
    <name evidence="15" type="ORF">RPR59_06690</name>
</gene>
<proteinExistence type="predicted"/>
<protein>
    <recommendedName>
        <fullName evidence="2">histidine kinase</fullName>
        <ecNumber evidence="2">2.7.13.3</ecNumber>
    </recommendedName>
</protein>
<evidence type="ECO:0000256" key="5">
    <source>
        <dbReference type="ARBA" id="ARBA00022741"/>
    </source>
</evidence>
<feature type="transmembrane region" description="Helical" evidence="12">
    <location>
        <begin position="204"/>
        <end position="223"/>
    </location>
</feature>
<comment type="catalytic activity">
    <reaction evidence="1">
        <text>ATP + protein L-histidine = ADP + protein N-phospho-L-histidine.</text>
        <dbReference type="EC" id="2.7.13.3"/>
    </reaction>
</comment>
<dbReference type="InterPro" id="IPR011006">
    <property type="entry name" value="CheY-like_superfamily"/>
</dbReference>
<sequence length="664" mass="71677">MTDIAAAEVDQDGGWGRRWRTISMVVIAVLGVAVLTAVILSIRTADRERDRALALQSHSYEVMILARSLSETMASAEASLGRYVISGERQMGQVYSDRWLKAAGQLHRLDQVTHGDPVVSTQVDRVRKAYYQRGDELDRIAFYTQQDRNREAFAFYNAARDTPALRRLQRRLDELMALERKLLQAHSEAASATVAQSTSITKMLAAFGILIVVGAGFLAWKVVQSTRARATADAEATTERERAAELEAAVASATAQLREEAAERQAAEEKLRQVQKMEAVGQLTGGIAHDFNNMLAVVIGGLELARRHVKLDPQVTRRHIDNAMDGARRAAALTRRLLAFARAEALMPESIDSADLIASMSDLLDRTIGDTISVRTRDAELGWCTWADRHLLENAILNLAVNARDAMEGKGTLTIETGGRSLTAGEIGQCSAGDYVTIAVCDTGCGMPADVVERAFEPFFTTKPVGKGTGLGLSQIFGFVRQSSGEITIDSTPGAGTTVTMFLPRHEGEAASEIGRDPDDGETTTPGRALDVMVVEDDPRVLAATVSILRELGHRPVACDQPLHARDVLGSMPHIDCLITDVLMPGQTGPEMVADLRGTLSGVGIIFVTGYAGDSADGAVLDEHVVLRKPFTITGLTRALDRALDKASQDIETEPPRRTGVAGG</sequence>
<dbReference type="Pfam" id="PF00512">
    <property type="entry name" value="HisKA"/>
    <property type="match status" value="1"/>
</dbReference>
<dbReference type="SMART" id="SM00387">
    <property type="entry name" value="HATPase_c"/>
    <property type="match status" value="1"/>
</dbReference>
<accession>A0ABZ0BC47</accession>
<evidence type="ECO:0000256" key="9">
    <source>
        <dbReference type="PROSITE-ProRule" id="PRU00169"/>
    </source>
</evidence>
<dbReference type="Pfam" id="PF00072">
    <property type="entry name" value="Response_reg"/>
    <property type="match status" value="1"/>
</dbReference>
<evidence type="ECO:0000256" key="8">
    <source>
        <dbReference type="ARBA" id="ARBA00023012"/>
    </source>
</evidence>
<feature type="coiled-coil region" evidence="10">
    <location>
        <begin position="236"/>
        <end position="277"/>
    </location>
</feature>
<evidence type="ECO:0000259" key="13">
    <source>
        <dbReference type="PROSITE" id="PS50109"/>
    </source>
</evidence>
<dbReference type="SUPFAM" id="SSF52172">
    <property type="entry name" value="CheY-like"/>
    <property type="match status" value="1"/>
</dbReference>
<dbReference type="SMART" id="SM00448">
    <property type="entry name" value="REC"/>
    <property type="match status" value="1"/>
</dbReference>
<feature type="region of interest" description="Disordered" evidence="11">
    <location>
        <begin position="645"/>
        <end position="664"/>
    </location>
</feature>
<evidence type="ECO:0000256" key="10">
    <source>
        <dbReference type="SAM" id="Coils"/>
    </source>
</evidence>
<keyword evidence="5" id="KW-0547">Nucleotide-binding</keyword>
<dbReference type="EC" id="2.7.13.3" evidence="2"/>
<dbReference type="PRINTS" id="PR00344">
    <property type="entry name" value="BCTRLSENSOR"/>
</dbReference>
<evidence type="ECO:0000256" key="4">
    <source>
        <dbReference type="ARBA" id="ARBA00022679"/>
    </source>
</evidence>
<feature type="domain" description="Response regulatory" evidence="14">
    <location>
        <begin position="531"/>
        <end position="644"/>
    </location>
</feature>
<dbReference type="InterPro" id="IPR007891">
    <property type="entry name" value="CHASE3"/>
</dbReference>
<keyword evidence="12" id="KW-0812">Transmembrane</keyword>
<dbReference type="InterPro" id="IPR036890">
    <property type="entry name" value="HATPase_C_sf"/>
</dbReference>
<evidence type="ECO:0000256" key="7">
    <source>
        <dbReference type="ARBA" id="ARBA00022840"/>
    </source>
</evidence>
<dbReference type="Proteomes" id="UP001302249">
    <property type="component" value="Chromosome"/>
</dbReference>
<keyword evidence="12" id="KW-1133">Transmembrane helix</keyword>
<reference evidence="15 16" key="1">
    <citation type="submission" date="2023-09" db="EMBL/GenBank/DDBJ databases">
        <authorList>
            <person name="Rey-Velasco X."/>
        </authorList>
    </citation>
    <scope>NUCLEOTIDE SEQUENCE [LARGE SCALE GENOMIC DNA]</scope>
    <source>
        <strain evidence="15 16">W311</strain>
    </source>
</reference>
<dbReference type="InterPro" id="IPR004358">
    <property type="entry name" value="Sig_transdc_His_kin-like_C"/>
</dbReference>
<evidence type="ECO:0000256" key="6">
    <source>
        <dbReference type="ARBA" id="ARBA00022777"/>
    </source>
</evidence>
<evidence type="ECO:0000256" key="2">
    <source>
        <dbReference type="ARBA" id="ARBA00012438"/>
    </source>
</evidence>
<dbReference type="Gene3D" id="1.10.287.130">
    <property type="match status" value="1"/>
</dbReference>
<keyword evidence="16" id="KW-1185">Reference proteome</keyword>
<feature type="compositionally biased region" description="Basic and acidic residues" evidence="11">
    <location>
        <begin position="645"/>
        <end position="657"/>
    </location>
</feature>
<evidence type="ECO:0000256" key="1">
    <source>
        <dbReference type="ARBA" id="ARBA00000085"/>
    </source>
</evidence>
<dbReference type="InterPro" id="IPR001789">
    <property type="entry name" value="Sig_transdc_resp-reg_receiver"/>
</dbReference>
<evidence type="ECO:0000256" key="3">
    <source>
        <dbReference type="ARBA" id="ARBA00022553"/>
    </source>
</evidence>
<dbReference type="SUPFAM" id="SSF47384">
    <property type="entry name" value="Homodimeric domain of signal transducing histidine kinase"/>
    <property type="match status" value="1"/>
</dbReference>
<evidence type="ECO:0000259" key="14">
    <source>
        <dbReference type="PROSITE" id="PS50110"/>
    </source>
</evidence>
<dbReference type="PANTHER" id="PTHR43065:SF46">
    <property type="entry name" value="C4-DICARBOXYLATE TRANSPORT SENSOR PROTEIN DCTB"/>
    <property type="match status" value="1"/>
</dbReference>
<name>A0ABZ0BC47_9SPHN</name>
<dbReference type="InterPro" id="IPR003594">
    <property type="entry name" value="HATPase_dom"/>
</dbReference>
<dbReference type="SUPFAM" id="SSF55874">
    <property type="entry name" value="ATPase domain of HSP90 chaperone/DNA topoisomerase II/histidine kinase"/>
    <property type="match status" value="1"/>
</dbReference>
<dbReference type="PROSITE" id="PS50109">
    <property type="entry name" value="HIS_KIN"/>
    <property type="match status" value="1"/>
</dbReference>
<evidence type="ECO:0000256" key="11">
    <source>
        <dbReference type="SAM" id="MobiDB-lite"/>
    </source>
</evidence>
<dbReference type="InterPro" id="IPR005467">
    <property type="entry name" value="His_kinase_dom"/>
</dbReference>
<keyword evidence="7 15" id="KW-0067">ATP-binding</keyword>
<organism evidence="15 16">
    <name type="scientific">Stakelama saccharophila</name>
    <dbReference type="NCBI Taxonomy" id="3075605"/>
    <lineage>
        <taxon>Bacteria</taxon>
        <taxon>Pseudomonadati</taxon>
        <taxon>Pseudomonadota</taxon>
        <taxon>Alphaproteobacteria</taxon>
        <taxon>Sphingomonadales</taxon>
        <taxon>Sphingomonadaceae</taxon>
        <taxon>Stakelama</taxon>
    </lineage>
</organism>
<dbReference type="Gene3D" id="3.30.565.10">
    <property type="entry name" value="Histidine kinase-like ATPase, C-terminal domain"/>
    <property type="match status" value="1"/>
</dbReference>
<keyword evidence="10" id="KW-0175">Coiled coil</keyword>
<evidence type="ECO:0000256" key="12">
    <source>
        <dbReference type="SAM" id="Phobius"/>
    </source>
</evidence>